<organism evidence="2 3">
    <name type="scientific">Trifolium medium</name>
    <dbReference type="NCBI Taxonomy" id="97028"/>
    <lineage>
        <taxon>Eukaryota</taxon>
        <taxon>Viridiplantae</taxon>
        <taxon>Streptophyta</taxon>
        <taxon>Embryophyta</taxon>
        <taxon>Tracheophyta</taxon>
        <taxon>Spermatophyta</taxon>
        <taxon>Magnoliopsida</taxon>
        <taxon>eudicotyledons</taxon>
        <taxon>Gunneridae</taxon>
        <taxon>Pentapetalae</taxon>
        <taxon>rosids</taxon>
        <taxon>fabids</taxon>
        <taxon>Fabales</taxon>
        <taxon>Fabaceae</taxon>
        <taxon>Papilionoideae</taxon>
        <taxon>50 kb inversion clade</taxon>
        <taxon>NPAAA clade</taxon>
        <taxon>Hologalegina</taxon>
        <taxon>IRL clade</taxon>
        <taxon>Trifolieae</taxon>
        <taxon>Trifolium</taxon>
    </lineage>
</organism>
<dbReference type="EMBL" id="LXQA010482442">
    <property type="protein sequence ID" value="MCI54635.1"/>
    <property type="molecule type" value="Genomic_DNA"/>
</dbReference>
<keyword evidence="1" id="KW-0472">Membrane</keyword>
<evidence type="ECO:0000313" key="3">
    <source>
        <dbReference type="Proteomes" id="UP000265520"/>
    </source>
</evidence>
<dbReference type="AlphaFoldDB" id="A0A392T2V8"/>
<sequence length="61" mass="6552">KILSGTMDEEEDEGEDVIANDAQAGDAFLKLLCSCPGYLCIMCAYLVCNICCSGTFMVVSF</sequence>
<keyword evidence="1" id="KW-0812">Transmembrane</keyword>
<feature type="transmembrane region" description="Helical" evidence="1">
    <location>
        <begin position="36"/>
        <end position="59"/>
    </location>
</feature>
<comment type="caution">
    <text evidence="2">The sequence shown here is derived from an EMBL/GenBank/DDBJ whole genome shotgun (WGS) entry which is preliminary data.</text>
</comment>
<reference evidence="2 3" key="1">
    <citation type="journal article" date="2018" name="Front. Plant Sci.">
        <title>Red Clover (Trifolium pratense) and Zigzag Clover (T. medium) - A Picture of Genomic Similarities and Differences.</title>
        <authorList>
            <person name="Dluhosova J."/>
            <person name="Istvanek J."/>
            <person name="Nedelnik J."/>
            <person name="Repkova J."/>
        </authorList>
    </citation>
    <scope>NUCLEOTIDE SEQUENCE [LARGE SCALE GENOMIC DNA]</scope>
    <source>
        <strain evidence="3">cv. 10/8</strain>
        <tissue evidence="2">Leaf</tissue>
    </source>
</reference>
<accession>A0A392T2V8</accession>
<evidence type="ECO:0000256" key="1">
    <source>
        <dbReference type="SAM" id="Phobius"/>
    </source>
</evidence>
<keyword evidence="1" id="KW-1133">Transmembrane helix</keyword>
<name>A0A392T2V8_9FABA</name>
<keyword evidence="3" id="KW-1185">Reference proteome</keyword>
<proteinExistence type="predicted"/>
<evidence type="ECO:0000313" key="2">
    <source>
        <dbReference type="EMBL" id="MCI54635.1"/>
    </source>
</evidence>
<protein>
    <submittedName>
        <fullName evidence="2">Uncharacterized protein</fullName>
    </submittedName>
</protein>
<feature type="non-terminal residue" evidence="2">
    <location>
        <position position="1"/>
    </location>
</feature>
<dbReference type="Proteomes" id="UP000265520">
    <property type="component" value="Unassembled WGS sequence"/>
</dbReference>